<organism evidence="2 3">
    <name type="scientific">Helicobacter pylori 83</name>
    <dbReference type="NCBI Taxonomy" id="585538"/>
    <lineage>
        <taxon>Bacteria</taxon>
        <taxon>Pseudomonadati</taxon>
        <taxon>Campylobacterota</taxon>
        <taxon>Epsilonproteobacteria</taxon>
        <taxon>Campylobacterales</taxon>
        <taxon>Helicobacteraceae</taxon>
        <taxon>Helicobacter</taxon>
    </lineage>
</organism>
<accession>F4D4N4</accession>
<gene>
    <name evidence="2" type="ORF">HMPREF0462_1580</name>
</gene>
<feature type="region of interest" description="Disordered" evidence="1">
    <location>
        <begin position="30"/>
        <end position="49"/>
    </location>
</feature>
<evidence type="ECO:0000256" key="1">
    <source>
        <dbReference type="SAM" id="MobiDB-lite"/>
    </source>
</evidence>
<proteinExistence type="predicted"/>
<reference evidence="2 3" key="1">
    <citation type="submission" date="2011-03" db="EMBL/GenBank/DDBJ databases">
        <authorList>
            <person name="Muzny D."/>
            <person name="Qin X."/>
            <person name="Deng J."/>
            <person name="Jiang H."/>
            <person name="Liu Y."/>
            <person name="Qu J."/>
            <person name="Song X.-Z."/>
            <person name="Zhang L."/>
            <person name="Thornton R."/>
            <person name="Coyle M."/>
            <person name="Francisco L."/>
            <person name="Jackson L."/>
            <person name="Javaid M."/>
            <person name="Korchina V."/>
            <person name="Kovar C."/>
            <person name="Mata R."/>
            <person name="Mathew T."/>
            <person name="Ngo R."/>
            <person name="Nguyen L."/>
            <person name="Nguyen N."/>
            <person name="Okwuonu G."/>
            <person name="Ongeri F."/>
            <person name="Pham C."/>
            <person name="Simmons D."/>
            <person name="Wilczek-Boney K."/>
            <person name="Hale W."/>
            <person name="Jakkamsetti A."/>
            <person name="Pham P."/>
            <person name="Ruth R."/>
            <person name="San Lucas F."/>
            <person name="Warren J."/>
            <person name="Zhang J."/>
            <person name="Zhao Z."/>
            <person name="Zhou C."/>
            <person name="Zhu D."/>
            <person name="Lee S."/>
            <person name="Bess C."/>
            <person name="Blankenburg K."/>
            <person name="Forbes L."/>
            <person name="Fu Q."/>
            <person name="Gubbala S."/>
            <person name="Hirani K."/>
            <person name="Jayaseelan J.C."/>
            <person name="Lara F."/>
            <person name="Munidasa M."/>
            <person name="Palculict T."/>
            <person name="Patil S."/>
            <person name="Pu L.-L."/>
            <person name="Saada N."/>
            <person name="Tang L."/>
            <person name="Weissenberger G."/>
            <person name="Zhu Y."/>
            <person name="Hemphill L."/>
            <person name="Shang Y."/>
            <person name="Youmans B."/>
            <person name="Ayvaz T."/>
            <person name="Ross M."/>
            <person name="Santibanez J."/>
            <person name="Aqrawi P."/>
            <person name="Gross S."/>
            <person name="Joshi V."/>
            <person name="Fowler G."/>
            <person name="Nazareth L."/>
            <person name="Reid J."/>
            <person name="Worley K."/>
            <person name="Petrosino J."/>
            <person name="Highlander S."/>
            <person name="Gibbs R."/>
            <person name="Gibbs R."/>
        </authorList>
    </citation>
    <scope>NUCLEOTIDE SEQUENCE [LARGE SCALE GENOMIC DNA]</scope>
    <source>
        <strain evidence="2 3">83</strain>
    </source>
</reference>
<evidence type="ECO:0000313" key="3">
    <source>
        <dbReference type="Proteomes" id="UP000008459"/>
    </source>
</evidence>
<sequence length="49" mass="5742">MSDDLLHTLLPLAGIITKDYEKTRDLFNENYNDKRPRKPCDGKVYPMSK</sequence>
<name>F4D4N4_HELPX</name>
<dbReference type="AlphaFoldDB" id="F4D4N4"/>
<dbReference type="Proteomes" id="UP000008459">
    <property type="component" value="Chromosome"/>
</dbReference>
<dbReference type="KEGG" id="hpx:HMPREF0462_1580"/>
<feature type="compositionally biased region" description="Basic and acidic residues" evidence="1">
    <location>
        <begin position="30"/>
        <end position="41"/>
    </location>
</feature>
<dbReference type="EMBL" id="CP002605">
    <property type="protein sequence ID" value="AEE71184.1"/>
    <property type="molecule type" value="Genomic_DNA"/>
</dbReference>
<protein>
    <submittedName>
        <fullName evidence="2">Uncharacterized protein</fullName>
    </submittedName>
</protein>
<evidence type="ECO:0000313" key="2">
    <source>
        <dbReference type="EMBL" id="AEE71184.1"/>
    </source>
</evidence>
<dbReference type="HOGENOM" id="CLU_167488_1_0_7"/>
<dbReference type="PATRIC" id="fig|585538.3.peg.1613"/>